<gene>
    <name evidence="1" type="ORF">BO70DRAFT_396080</name>
</gene>
<dbReference type="EMBL" id="MSFL01000011">
    <property type="protein sequence ID" value="PWY82832.1"/>
    <property type="molecule type" value="Genomic_DNA"/>
</dbReference>
<dbReference type="GeneID" id="37068824"/>
<sequence length="184" mass="19417">MACSPALPIGRRLPAAGVALLHPGAALIGRSPGQAPIPVGGVPWQYGGCPSFCTFSTVSTTSPFLPSITVGLTANHGPSRWADSPAPRLIVIFRFQTTPVKNPPDGRSYASPSGKLGLCRLGILQRRRLGTAGSRRCAFALGDPQWISCPIAARFLPVLPSLLIMMVHRCHGLLAQDIILIGLH</sequence>
<accession>A0A317WCB0</accession>
<dbReference type="RefSeq" id="XP_025399546.1">
    <property type="nucleotide sequence ID" value="XM_025546587.1"/>
</dbReference>
<evidence type="ECO:0000313" key="1">
    <source>
        <dbReference type="EMBL" id="PWY82832.1"/>
    </source>
</evidence>
<proteinExistence type="predicted"/>
<name>A0A317WCB0_9EURO</name>
<comment type="caution">
    <text evidence="1">The sequence shown here is derived from an EMBL/GenBank/DDBJ whole genome shotgun (WGS) entry which is preliminary data.</text>
</comment>
<dbReference type="Proteomes" id="UP000247233">
    <property type="component" value="Unassembled WGS sequence"/>
</dbReference>
<dbReference type="AlphaFoldDB" id="A0A317WCB0"/>
<organism evidence="1 2">
    <name type="scientific">Aspergillus heteromorphus CBS 117.55</name>
    <dbReference type="NCBI Taxonomy" id="1448321"/>
    <lineage>
        <taxon>Eukaryota</taxon>
        <taxon>Fungi</taxon>
        <taxon>Dikarya</taxon>
        <taxon>Ascomycota</taxon>
        <taxon>Pezizomycotina</taxon>
        <taxon>Eurotiomycetes</taxon>
        <taxon>Eurotiomycetidae</taxon>
        <taxon>Eurotiales</taxon>
        <taxon>Aspergillaceae</taxon>
        <taxon>Aspergillus</taxon>
        <taxon>Aspergillus subgen. Circumdati</taxon>
    </lineage>
</organism>
<protein>
    <submittedName>
        <fullName evidence="1">Uncharacterized protein</fullName>
    </submittedName>
</protein>
<reference evidence="1 2" key="1">
    <citation type="submission" date="2016-12" db="EMBL/GenBank/DDBJ databases">
        <title>The genomes of Aspergillus section Nigri reveals drivers in fungal speciation.</title>
        <authorList>
            <consortium name="DOE Joint Genome Institute"/>
            <person name="Vesth T.C."/>
            <person name="Nybo J."/>
            <person name="Theobald S."/>
            <person name="Brandl J."/>
            <person name="Frisvad J.C."/>
            <person name="Nielsen K.F."/>
            <person name="Lyhne E.K."/>
            <person name="Kogle M.E."/>
            <person name="Kuo A."/>
            <person name="Riley R."/>
            <person name="Clum A."/>
            <person name="Nolan M."/>
            <person name="Lipzen A."/>
            <person name="Salamov A."/>
            <person name="Henrissat B."/>
            <person name="Wiebenga A."/>
            <person name="De Vries R.P."/>
            <person name="Grigoriev I.V."/>
            <person name="Mortensen U.H."/>
            <person name="Andersen M.R."/>
            <person name="Baker S.E."/>
        </authorList>
    </citation>
    <scope>NUCLEOTIDE SEQUENCE [LARGE SCALE GENOMIC DNA]</scope>
    <source>
        <strain evidence="1 2">CBS 117.55</strain>
    </source>
</reference>
<evidence type="ECO:0000313" key="2">
    <source>
        <dbReference type="Proteomes" id="UP000247233"/>
    </source>
</evidence>
<dbReference type="VEuPathDB" id="FungiDB:BO70DRAFT_396080"/>
<keyword evidence="2" id="KW-1185">Reference proteome</keyword>